<keyword evidence="2 6" id="KW-0732">Signal</keyword>
<dbReference type="InterPro" id="IPR013189">
    <property type="entry name" value="Glyco_hydro_32_C"/>
</dbReference>
<dbReference type="InterPro" id="IPR018053">
    <property type="entry name" value="Glyco_hydro_32_AS"/>
</dbReference>
<feature type="chain" id="PRO_5045241867" evidence="6">
    <location>
        <begin position="29"/>
        <end position="551"/>
    </location>
</feature>
<keyword evidence="3 5" id="KW-0378">Hydrolase</keyword>
<dbReference type="InterPro" id="IPR013148">
    <property type="entry name" value="Glyco_hydro_32_N"/>
</dbReference>
<reference evidence="9 10" key="1">
    <citation type="submission" date="2024-07" db="EMBL/GenBank/DDBJ databases">
        <title>Section-level genome sequencing and comparative genomics of Aspergillus sections Usti and Cavernicolus.</title>
        <authorList>
            <consortium name="Lawrence Berkeley National Laboratory"/>
            <person name="Nybo J.L."/>
            <person name="Vesth T.C."/>
            <person name="Theobald S."/>
            <person name="Frisvad J.C."/>
            <person name="Larsen T.O."/>
            <person name="Kjaerboelling I."/>
            <person name="Rothschild-Mancinelli K."/>
            <person name="Lyhne E.K."/>
            <person name="Kogle M.E."/>
            <person name="Barry K."/>
            <person name="Clum A."/>
            <person name="Na H."/>
            <person name="Ledsgaard L."/>
            <person name="Lin J."/>
            <person name="Lipzen A."/>
            <person name="Kuo A."/>
            <person name="Riley R."/>
            <person name="Mondo S."/>
            <person name="Labutti K."/>
            <person name="Haridas S."/>
            <person name="Pangalinan J."/>
            <person name="Salamov A.A."/>
            <person name="Simmons B.A."/>
            <person name="Magnuson J.K."/>
            <person name="Chen J."/>
            <person name="Drula E."/>
            <person name="Henrissat B."/>
            <person name="Wiebenga A."/>
            <person name="Lubbers R.J."/>
            <person name="Gomes A.C."/>
            <person name="Makela M.R."/>
            <person name="Stajich J."/>
            <person name="Grigoriev I.V."/>
            <person name="Mortensen U.H."/>
            <person name="De Vries R.P."/>
            <person name="Baker S.E."/>
            <person name="Andersen M.R."/>
        </authorList>
    </citation>
    <scope>NUCLEOTIDE SEQUENCE [LARGE SCALE GENOMIC DNA]</scope>
    <source>
        <strain evidence="9 10">CBS 123904</strain>
    </source>
</reference>
<dbReference type="PANTHER" id="PTHR42800">
    <property type="entry name" value="EXOINULINASE INUD (AFU_ORTHOLOGUE AFUA_5G00480)"/>
    <property type="match status" value="1"/>
</dbReference>
<dbReference type="Gene3D" id="2.115.10.20">
    <property type="entry name" value="Glycosyl hydrolase domain, family 43"/>
    <property type="match status" value="1"/>
</dbReference>
<dbReference type="Proteomes" id="UP001610446">
    <property type="component" value="Unassembled WGS sequence"/>
</dbReference>
<keyword evidence="4 5" id="KW-0326">Glycosidase</keyword>
<feature type="domain" description="Glycosyl hydrolase family 32 C-terminal" evidence="8">
    <location>
        <begin position="407"/>
        <end position="543"/>
    </location>
</feature>
<protein>
    <submittedName>
        <fullName evidence="9">Glycosyl hydrolase</fullName>
    </submittedName>
</protein>
<evidence type="ECO:0000256" key="4">
    <source>
        <dbReference type="ARBA" id="ARBA00023295"/>
    </source>
</evidence>
<dbReference type="InterPro" id="IPR013320">
    <property type="entry name" value="ConA-like_dom_sf"/>
</dbReference>
<dbReference type="PANTHER" id="PTHR42800:SF1">
    <property type="entry name" value="EXOINULINASE INUD (AFU_ORTHOLOGUE AFUA_5G00480)"/>
    <property type="match status" value="1"/>
</dbReference>
<dbReference type="EMBL" id="JBFXLU010000015">
    <property type="protein sequence ID" value="KAL2854328.1"/>
    <property type="molecule type" value="Genomic_DNA"/>
</dbReference>
<organism evidence="9 10">
    <name type="scientific">Aspergillus pseudoustus</name>
    <dbReference type="NCBI Taxonomy" id="1810923"/>
    <lineage>
        <taxon>Eukaryota</taxon>
        <taxon>Fungi</taxon>
        <taxon>Dikarya</taxon>
        <taxon>Ascomycota</taxon>
        <taxon>Pezizomycotina</taxon>
        <taxon>Eurotiomycetes</taxon>
        <taxon>Eurotiomycetidae</taxon>
        <taxon>Eurotiales</taxon>
        <taxon>Aspergillaceae</taxon>
        <taxon>Aspergillus</taxon>
        <taxon>Aspergillus subgen. Nidulantes</taxon>
    </lineage>
</organism>
<evidence type="ECO:0000259" key="7">
    <source>
        <dbReference type="Pfam" id="PF00251"/>
    </source>
</evidence>
<evidence type="ECO:0000313" key="10">
    <source>
        <dbReference type="Proteomes" id="UP001610446"/>
    </source>
</evidence>
<feature type="signal peptide" evidence="6">
    <location>
        <begin position="1"/>
        <end position="28"/>
    </location>
</feature>
<dbReference type="PROSITE" id="PS00609">
    <property type="entry name" value="GLYCOSYL_HYDROL_F32"/>
    <property type="match status" value="1"/>
</dbReference>
<evidence type="ECO:0000313" key="9">
    <source>
        <dbReference type="EMBL" id="KAL2854328.1"/>
    </source>
</evidence>
<evidence type="ECO:0000256" key="2">
    <source>
        <dbReference type="ARBA" id="ARBA00022729"/>
    </source>
</evidence>
<sequence length="551" mass="61064">MFPKPSTMPLKNSLYNILLGSLASQSLAEIMYDEPYRPQFHFSPAQGWMNDPNGLLYVNGTYHMFYQYNPAGTTWGAISWGHATAEDLTHWKHQPVALLANGFPDNITEMFFSGSAVVDEKNTSGFGEDGKVPLVAIYTSYYPTAQTLPSGKKVREKQQSQSIAYSLDQGQTWTTYDEANPVITEPPAVYIDQYQEFRDPNVFWYEPTGKWVLVLSLAKLHKLLIYTSDDLKNWSVASEFGPYNAVGGVWECPSFFPLPVGGDESNVKWVAIIGLNPGGPPGTVGSGNQYILGDFNGTVFTPDPENIHTGGEANWLDFGPDFYAALVYNGLPEYQRTVVAWMNNWQYAEKVPTSLWRSAMAIPRRMSLKTINNKVMVVQEPEEDWDAITSTPHAAHFPSIPEGVHNLGSIGKALAINLTFSDRDGSASSSEALEFGIALRATQNFTQQTRVGYDFRMKQVFVDRTASGNSSFDATFARIYHAPLLPSEDGKVILRVFVDSSSIEIFGGKGETTLTAQIFPPEDATYARLFSNGGLMENVDLSVSTVNSVWR</sequence>
<proteinExistence type="inferred from homology"/>
<evidence type="ECO:0000256" key="6">
    <source>
        <dbReference type="SAM" id="SignalP"/>
    </source>
</evidence>
<dbReference type="Pfam" id="PF08244">
    <property type="entry name" value="Glyco_hydro_32C"/>
    <property type="match status" value="1"/>
</dbReference>
<dbReference type="SMART" id="SM00640">
    <property type="entry name" value="Glyco_32"/>
    <property type="match status" value="1"/>
</dbReference>
<dbReference type="GO" id="GO:0016787">
    <property type="term" value="F:hydrolase activity"/>
    <property type="evidence" value="ECO:0007669"/>
    <property type="project" value="UniProtKB-KW"/>
</dbReference>
<gene>
    <name evidence="9" type="ORF">BJY01DRAFT_36083</name>
</gene>
<name>A0ABR4KPX3_9EURO</name>
<dbReference type="SUPFAM" id="SSF75005">
    <property type="entry name" value="Arabinanase/levansucrase/invertase"/>
    <property type="match status" value="1"/>
</dbReference>
<dbReference type="InterPro" id="IPR001362">
    <property type="entry name" value="Glyco_hydro_32"/>
</dbReference>
<evidence type="ECO:0000256" key="5">
    <source>
        <dbReference type="RuleBase" id="RU362110"/>
    </source>
</evidence>
<evidence type="ECO:0000256" key="3">
    <source>
        <dbReference type="ARBA" id="ARBA00022801"/>
    </source>
</evidence>
<keyword evidence="10" id="KW-1185">Reference proteome</keyword>
<dbReference type="CDD" id="cd18622">
    <property type="entry name" value="GH32_Inu-like"/>
    <property type="match status" value="1"/>
</dbReference>
<feature type="domain" description="Glycosyl hydrolase family 32 N-terminal" evidence="7">
    <location>
        <begin position="41"/>
        <end position="381"/>
    </location>
</feature>
<dbReference type="SUPFAM" id="SSF49899">
    <property type="entry name" value="Concanavalin A-like lectins/glucanases"/>
    <property type="match status" value="1"/>
</dbReference>
<dbReference type="InterPro" id="IPR023296">
    <property type="entry name" value="Glyco_hydro_beta-prop_sf"/>
</dbReference>
<comment type="similarity">
    <text evidence="1 5">Belongs to the glycosyl hydrolase 32 family.</text>
</comment>
<accession>A0ABR4KPX3</accession>
<dbReference type="Pfam" id="PF00251">
    <property type="entry name" value="Glyco_hydro_32N"/>
    <property type="match status" value="1"/>
</dbReference>
<evidence type="ECO:0000256" key="1">
    <source>
        <dbReference type="ARBA" id="ARBA00009902"/>
    </source>
</evidence>
<evidence type="ECO:0000259" key="8">
    <source>
        <dbReference type="Pfam" id="PF08244"/>
    </source>
</evidence>
<dbReference type="Gene3D" id="2.60.120.560">
    <property type="entry name" value="Exo-inulinase, domain 1"/>
    <property type="match status" value="1"/>
</dbReference>
<comment type="caution">
    <text evidence="9">The sequence shown here is derived from an EMBL/GenBank/DDBJ whole genome shotgun (WGS) entry which is preliminary data.</text>
</comment>